<comment type="function">
    <text evidence="9">Could be involved in resistance to puromycin, acriflavine and tetraphenylarsonium chloride.</text>
</comment>
<dbReference type="SUPFAM" id="SSF56954">
    <property type="entry name" value="Outer membrane efflux proteins (OEP)"/>
    <property type="match status" value="1"/>
</dbReference>
<dbReference type="InterPro" id="IPR003423">
    <property type="entry name" value="OMP_efflux"/>
</dbReference>
<feature type="chain" id="PRO_5018813239" evidence="10">
    <location>
        <begin position="19"/>
        <end position="492"/>
    </location>
</feature>
<comment type="caution">
    <text evidence="11">The sequence shown here is derived from an EMBL/GenBank/DDBJ whole genome shotgun (WGS) entry which is preliminary data.</text>
</comment>
<comment type="similarity">
    <text evidence="2 10">Belongs to the outer membrane factor (OMF) (TC 1.B.17) family.</text>
</comment>
<evidence type="ECO:0000256" key="8">
    <source>
        <dbReference type="ARBA" id="ARBA00023288"/>
    </source>
</evidence>
<evidence type="ECO:0000313" key="11">
    <source>
        <dbReference type="EMBL" id="RUL66426.1"/>
    </source>
</evidence>
<evidence type="ECO:0000256" key="6">
    <source>
        <dbReference type="ARBA" id="ARBA00023136"/>
    </source>
</evidence>
<reference evidence="11 12" key="1">
    <citation type="submission" date="2018-12" db="EMBL/GenBank/DDBJ databases">
        <title>Dyella dinghuensis sp. nov. DHOA06 and Dyella choica sp. nov. 4M-K27, isolated from forest soil.</title>
        <authorList>
            <person name="Qiu L.-H."/>
            <person name="Gao Z.-H."/>
        </authorList>
    </citation>
    <scope>NUCLEOTIDE SEQUENCE [LARGE SCALE GENOMIC DNA]</scope>
    <source>
        <strain evidence="11 12">DHOA06</strain>
    </source>
</reference>
<organism evidence="11 12">
    <name type="scientific">Dyella dinghuensis</name>
    <dbReference type="NCBI Taxonomy" id="1920169"/>
    <lineage>
        <taxon>Bacteria</taxon>
        <taxon>Pseudomonadati</taxon>
        <taxon>Pseudomonadota</taxon>
        <taxon>Gammaproteobacteria</taxon>
        <taxon>Lysobacterales</taxon>
        <taxon>Rhodanobacteraceae</taxon>
        <taxon>Dyella</taxon>
    </lineage>
</organism>
<dbReference type="NCBIfam" id="TIGR01845">
    <property type="entry name" value="outer_NodT"/>
    <property type="match status" value="1"/>
</dbReference>
<keyword evidence="3 10" id="KW-1134">Transmembrane beta strand</keyword>
<evidence type="ECO:0000256" key="1">
    <source>
        <dbReference type="ARBA" id="ARBA00004370"/>
    </source>
</evidence>
<dbReference type="Gene3D" id="1.20.1600.10">
    <property type="entry name" value="Outer membrane efflux proteins (OEP)"/>
    <property type="match status" value="1"/>
</dbReference>
<evidence type="ECO:0000256" key="7">
    <source>
        <dbReference type="ARBA" id="ARBA00023139"/>
    </source>
</evidence>
<dbReference type="PROSITE" id="PS51257">
    <property type="entry name" value="PROKAR_LIPOPROTEIN"/>
    <property type="match status" value="1"/>
</dbReference>
<keyword evidence="5 10" id="KW-0732">Signal</keyword>
<sequence>MHRFGSIAIATALCVALAGCVTPGGLHPTGARLDVNSLKAERSLANVSLSPTAWPKKDWWEDLGDPQLSELINEALHTNPSLDEAQARARLAEAVAASLDAARAPQGELDANVIGARLSSKDPLFPEYAIGSFAWSKTVTAGFSWDLDLWGGKRDAWEAALGRSRAAELDAYAARIELSVNVARAYVSLGYAFAVQDVAEHEQQRTAKYLALTHRLVEGGLGTPQQEALADSQAASAEQEKAQADRAIDAARSSLSVLLGQGPDRGLDIGRPQMLDAGKLVLPDALSVNLMGRRTDLVAARWRVEAASLDIKAARTQFLPNISLSALAGFVAVGNVNVLQLPAREYEFGPALSLPIFDGGRLRANLASANAGYDEAVARYNTLLIGAINQVSDLVSALNSVHTQIDLEKRANIDAQKSWDDAFKGYKGGVSGPLTPLISRQQLLQTEQQLAALQSLQADLSIRLIDALGGGYGADASSGAPSASASAQAINR</sequence>
<dbReference type="Gene3D" id="2.20.200.10">
    <property type="entry name" value="Outer membrane efflux proteins (OEP)"/>
    <property type="match status" value="1"/>
</dbReference>
<dbReference type="EMBL" id="RYZR01000003">
    <property type="protein sequence ID" value="RUL66426.1"/>
    <property type="molecule type" value="Genomic_DNA"/>
</dbReference>
<evidence type="ECO:0000256" key="5">
    <source>
        <dbReference type="ARBA" id="ARBA00022729"/>
    </source>
</evidence>
<name>A0A432LWF3_9GAMM</name>
<accession>A0A432LWF3</accession>
<dbReference type="AlphaFoldDB" id="A0A432LWF3"/>
<keyword evidence="7 10" id="KW-0564">Palmitate</keyword>
<protein>
    <submittedName>
        <fullName evidence="11">Efflux transporter outer membrane subunit</fullName>
    </submittedName>
</protein>
<evidence type="ECO:0000256" key="10">
    <source>
        <dbReference type="RuleBase" id="RU362097"/>
    </source>
</evidence>
<proteinExistence type="inferred from homology"/>
<dbReference type="PANTHER" id="PTHR30203">
    <property type="entry name" value="OUTER MEMBRANE CATION EFFLUX PROTEIN"/>
    <property type="match status" value="1"/>
</dbReference>
<keyword evidence="12" id="KW-1185">Reference proteome</keyword>
<evidence type="ECO:0000313" key="12">
    <source>
        <dbReference type="Proteomes" id="UP000267077"/>
    </source>
</evidence>
<feature type="signal peptide" evidence="10">
    <location>
        <begin position="1"/>
        <end position="18"/>
    </location>
</feature>
<dbReference type="Proteomes" id="UP000267077">
    <property type="component" value="Unassembled WGS sequence"/>
</dbReference>
<keyword evidence="6 10" id="KW-0472">Membrane</keyword>
<comment type="subcellular location">
    <subcellularLocation>
        <location evidence="10">Cell outer membrane</location>
        <topology evidence="10">Lipid-anchor</topology>
    </subcellularLocation>
    <subcellularLocation>
        <location evidence="1">Membrane</location>
    </subcellularLocation>
</comment>
<keyword evidence="4 10" id="KW-0812">Transmembrane</keyword>
<dbReference type="PANTHER" id="PTHR30203:SF20">
    <property type="entry name" value="MULTIDRUG RESISTANCE OUTER MEMBRANE PROTEIN MDTP-RELATED"/>
    <property type="match status" value="1"/>
</dbReference>
<dbReference type="GO" id="GO:0015562">
    <property type="term" value="F:efflux transmembrane transporter activity"/>
    <property type="evidence" value="ECO:0007669"/>
    <property type="project" value="InterPro"/>
</dbReference>
<gene>
    <name evidence="11" type="ORF">EKH79_04195</name>
</gene>
<evidence type="ECO:0000256" key="2">
    <source>
        <dbReference type="ARBA" id="ARBA00007613"/>
    </source>
</evidence>
<evidence type="ECO:0000256" key="3">
    <source>
        <dbReference type="ARBA" id="ARBA00022452"/>
    </source>
</evidence>
<keyword evidence="8 10" id="KW-0449">Lipoprotein</keyword>
<evidence type="ECO:0000256" key="9">
    <source>
        <dbReference type="ARBA" id="ARBA00037313"/>
    </source>
</evidence>
<dbReference type="GO" id="GO:0009279">
    <property type="term" value="C:cell outer membrane"/>
    <property type="evidence" value="ECO:0007669"/>
    <property type="project" value="UniProtKB-SubCell"/>
</dbReference>
<evidence type="ECO:0000256" key="4">
    <source>
        <dbReference type="ARBA" id="ARBA00022692"/>
    </source>
</evidence>
<dbReference type="Pfam" id="PF02321">
    <property type="entry name" value="OEP"/>
    <property type="match status" value="2"/>
</dbReference>
<dbReference type="InterPro" id="IPR010131">
    <property type="entry name" value="MdtP/NodT-like"/>
</dbReference>
<dbReference type="OrthoDB" id="9770517at2"/>